<evidence type="ECO:0000313" key="2">
    <source>
        <dbReference type="Proteomes" id="UP000190965"/>
    </source>
</evidence>
<dbReference type="RefSeq" id="WP_254865940.1">
    <property type="nucleotide sequence ID" value="NZ_MSDF01000046.1"/>
</dbReference>
<dbReference type="Proteomes" id="UP000190965">
    <property type="component" value="Unassembled WGS sequence"/>
</dbReference>
<name>A0A1T2Y603_PSEFL</name>
<dbReference type="EMBL" id="MSDF01000046">
    <property type="protein sequence ID" value="OPA87521.1"/>
    <property type="molecule type" value="Genomic_DNA"/>
</dbReference>
<gene>
    <name evidence="1" type="ORF">BFW87_24095</name>
</gene>
<protein>
    <recommendedName>
        <fullName evidence="3">Type III secretion protein</fullName>
    </recommendedName>
</protein>
<evidence type="ECO:0008006" key="3">
    <source>
        <dbReference type="Google" id="ProtNLM"/>
    </source>
</evidence>
<dbReference type="AlphaFoldDB" id="A0A1T2Y603"/>
<accession>A0A1T2Y603</accession>
<sequence length="184" mass="20838">MNETFLTWWCFTWRWAHRSRLHAWADAGLSEVLAESLAVTRHQHWLTLLGIDASQPITPCPALLQWLALAPSQQQEALRLVGRISFPMHIAAVAGEHEDWSRSLAKALRPGVWIPPGAVPDARVLLAAWVAPPCWPRLALSWPHAEIEALNLIPGPWPRRKLDTLWQAVLWRVHSIPQPDSEAH</sequence>
<evidence type="ECO:0000313" key="1">
    <source>
        <dbReference type="EMBL" id="OPA87521.1"/>
    </source>
</evidence>
<reference evidence="1 2" key="1">
    <citation type="submission" date="2016-12" db="EMBL/GenBank/DDBJ databases">
        <title>Draft genome sequences of seven strains of Pseudomonas fluorescens that produce 4-formylaminooxyvinylglycine.</title>
        <authorList>
            <person name="Okrent R.A."/>
            <person name="Manning V.A."/>
            <person name="Trippe K.M."/>
        </authorList>
    </citation>
    <scope>NUCLEOTIDE SEQUENCE [LARGE SCALE GENOMIC DNA]</scope>
    <source>
        <strain evidence="1 2">P5A</strain>
    </source>
</reference>
<proteinExistence type="predicted"/>
<organism evidence="1 2">
    <name type="scientific">Pseudomonas fluorescens</name>
    <dbReference type="NCBI Taxonomy" id="294"/>
    <lineage>
        <taxon>Bacteria</taxon>
        <taxon>Pseudomonadati</taxon>
        <taxon>Pseudomonadota</taxon>
        <taxon>Gammaproteobacteria</taxon>
        <taxon>Pseudomonadales</taxon>
        <taxon>Pseudomonadaceae</taxon>
        <taxon>Pseudomonas</taxon>
    </lineage>
</organism>
<comment type="caution">
    <text evidence="1">The sequence shown here is derived from an EMBL/GenBank/DDBJ whole genome shotgun (WGS) entry which is preliminary data.</text>
</comment>